<name>A0A3S0ZSZ0_CHLFR</name>
<dbReference type="Pfam" id="PF13374">
    <property type="entry name" value="TPR_10"/>
    <property type="match status" value="1"/>
</dbReference>
<comment type="caution">
    <text evidence="4">The sequence shown here is derived from an EMBL/GenBank/DDBJ whole genome shotgun (WGS) entry which is preliminary data.</text>
</comment>
<dbReference type="STRING" id="211165.GCA_000317285_00572"/>
<feature type="repeat" description="TPR" evidence="1">
    <location>
        <begin position="1109"/>
        <end position="1142"/>
    </location>
</feature>
<dbReference type="Pfam" id="PF00931">
    <property type="entry name" value="NB-ARC"/>
    <property type="match status" value="1"/>
</dbReference>
<protein>
    <submittedName>
        <fullName evidence="4">Uncharacterized protein</fullName>
    </submittedName>
</protein>
<dbReference type="InterPro" id="IPR019734">
    <property type="entry name" value="TPR_rpt"/>
</dbReference>
<feature type="domain" description="NB-ARC" evidence="2">
    <location>
        <begin position="453"/>
        <end position="553"/>
    </location>
</feature>
<dbReference type="EMBL" id="RSCJ01000008">
    <property type="protein sequence ID" value="RUR83042.1"/>
    <property type="molecule type" value="Genomic_DNA"/>
</dbReference>
<dbReference type="Gene3D" id="3.40.50.300">
    <property type="entry name" value="P-loop containing nucleotide triphosphate hydrolases"/>
    <property type="match status" value="1"/>
</dbReference>
<proteinExistence type="predicted"/>
<dbReference type="SUPFAM" id="SSF48452">
    <property type="entry name" value="TPR-like"/>
    <property type="match status" value="2"/>
</dbReference>
<dbReference type="PROSITE" id="PS50005">
    <property type="entry name" value="TPR"/>
    <property type="match status" value="5"/>
</dbReference>
<dbReference type="InterPro" id="IPR002182">
    <property type="entry name" value="NB-ARC"/>
</dbReference>
<dbReference type="AlphaFoldDB" id="A0A3S0ZSZ0"/>
<dbReference type="Proteomes" id="UP000268857">
    <property type="component" value="Unassembled WGS sequence"/>
</dbReference>
<evidence type="ECO:0000259" key="2">
    <source>
        <dbReference type="Pfam" id="PF00931"/>
    </source>
</evidence>
<dbReference type="InterPro" id="IPR024983">
    <property type="entry name" value="CHAT_dom"/>
</dbReference>
<feature type="repeat" description="TPR" evidence="1">
    <location>
        <begin position="1029"/>
        <end position="1062"/>
    </location>
</feature>
<keyword evidence="5" id="KW-1185">Reference proteome</keyword>
<dbReference type="Pfam" id="PF13181">
    <property type="entry name" value="TPR_8"/>
    <property type="match status" value="1"/>
</dbReference>
<dbReference type="Gene3D" id="1.25.40.10">
    <property type="entry name" value="Tetratricopeptide repeat domain"/>
    <property type="match status" value="2"/>
</dbReference>
<dbReference type="SMART" id="SM00028">
    <property type="entry name" value="TPR"/>
    <property type="match status" value="7"/>
</dbReference>
<dbReference type="OrthoDB" id="511021at2"/>
<feature type="repeat" description="TPR" evidence="1">
    <location>
        <begin position="989"/>
        <end position="1022"/>
    </location>
</feature>
<dbReference type="Pfam" id="PF13424">
    <property type="entry name" value="TPR_12"/>
    <property type="match status" value="2"/>
</dbReference>
<dbReference type="SUPFAM" id="SSF52540">
    <property type="entry name" value="P-loop containing nucleoside triphosphate hydrolases"/>
    <property type="match status" value="1"/>
</dbReference>
<evidence type="ECO:0000313" key="5">
    <source>
        <dbReference type="Proteomes" id="UP000268857"/>
    </source>
</evidence>
<evidence type="ECO:0000313" key="4">
    <source>
        <dbReference type="EMBL" id="RUR83042.1"/>
    </source>
</evidence>
<reference evidence="4 5" key="1">
    <citation type="journal article" date="2019" name="Genome Biol. Evol.">
        <title>Day and night: Metabolic profiles and evolutionary relationships of six axenic non-marine cyanobacteria.</title>
        <authorList>
            <person name="Will S.E."/>
            <person name="Henke P."/>
            <person name="Boedeker C."/>
            <person name="Huang S."/>
            <person name="Brinkmann H."/>
            <person name="Rohde M."/>
            <person name="Jarek M."/>
            <person name="Friedl T."/>
            <person name="Seufert S."/>
            <person name="Schumacher M."/>
            <person name="Overmann J."/>
            <person name="Neumann-Schaal M."/>
            <person name="Petersen J."/>
        </authorList>
    </citation>
    <scope>NUCLEOTIDE SEQUENCE [LARGE SCALE GENOMIC DNA]</scope>
    <source>
        <strain evidence="4 5">PCC 6912</strain>
    </source>
</reference>
<keyword evidence="1" id="KW-0802">TPR repeat</keyword>
<accession>A0A3S0ZSZ0</accession>
<feature type="repeat" description="TPR" evidence="1">
    <location>
        <begin position="1069"/>
        <end position="1102"/>
    </location>
</feature>
<feature type="domain" description="CHAT" evidence="3">
    <location>
        <begin position="183"/>
        <end position="392"/>
    </location>
</feature>
<gene>
    <name evidence="4" type="ORF">PCC6912_24160</name>
</gene>
<dbReference type="InterPro" id="IPR027417">
    <property type="entry name" value="P-loop_NTPase"/>
</dbReference>
<dbReference type="Pfam" id="PF12770">
    <property type="entry name" value="CHAT"/>
    <property type="match status" value="1"/>
</dbReference>
<organism evidence="4 5">
    <name type="scientific">Chlorogloeopsis fritschii PCC 6912</name>
    <dbReference type="NCBI Taxonomy" id="211165"/>
    <lineage>
        <taxon>Bacteria</taxon>
        <taxon>Bacillati</taxon>
        <taxon>Cyanobacteriota</taxon>
        <taxon>Cyanophyceae</taxon>
        <taxon>Nostocales</taxon>
        <taxon>Chlorogloeopsidaceae</taxon>
        <taxon>Chlorogloeopsis</taxon>
    </lineage>
</organism>
<evidence type="ECO:0000256" key="1">
    <source>
        <dbReference type="PROSITE-ProRule" id="PRU00339"/>
    </source>
</evidence>
<feature type="repeat" description="TPR" evidence="1">
    <location>
        <begin position="949"/>
        <end position="982"/>
    </location>
</feature>
<dbReference type="PRINTS" id="PR00364">
    <property type="entry name" value="DISEASERSIST"/>
</dbReference>
<dbReference type="PANTHER" id="PTHR10098:SF108">
    <property type="entry name" value="TETRATRICOPEPTIDE REPEAT PROTEIN 28"/>
    <property type="match status" value="1"/>
</dbReference>
<sequence>MPVITIRETQKSTTGFEALLIFEGGEYPIKITDPFTSKEEKQLEWYFEDWIAFPFTDITIAQRAAASVKTYGEKLFEQVFQVNFDAYSAYRQLRGNLSQVQIEIVGKTPEFQALHWEGMRDRDLPRPLAVDCIMVRKNVKPAPPVAAAVQTSPVINLLVVTARPDEESDVGYRTISRPLLELIENAHLRVNVELLRPGTYQALSDRLEEKGAGFYHIVHFDTHGALMGYGDIQQGVTANRYLYQARYGRDDLQPYDGVKAFLFLEGESKGKADPVEAQELADLLTGKGIPVCILNACQSGKQVKNPTPPAAPLPASGEGLGEGLRETSLGSCLMAAGMQMVVAMGYSVTVSAAKLMMQELYTELFNNKPITEAIRLGRRELLMQKSRKAYFNQTIDLEDWLLPVVYCNQAVNFNLRQFTPEEEEKYWENFGSQYRFTLPEYGFVGRDLEILKIEKALLQHNILLLQGMGGTGKTTLLNYLREWWQRTNFVKDAFYFGYDEKAWTLTQILFEIGKRVYNRFEKAQFQAMNQAAQVQKLAAKLRVETYVLILDNLESVTGQQLAIQNTLPEAERNLIRDFLARLVGGKTRIVLGSRSREEWLQAATFKQNIYDLQGLDREARTELAEKILERHVAAHRIDGIRKDADFQQLMQVLAGYPLAMEVVLANLKNQSPQEILEGLQAAKVSLDVASEDKTKSILKCVEYSHSNLSVEAQKLLLCLAPFSGFIYRSGIPNYIQQLQKLEPFKDYPFEKFDEAIQEAINWGLLSPLHEDVPELLRIQPVFPYFLKTKLQELDELTRAALREGFKNHYLWLAGSYNEWMESKDADERQSGILFCGWEYENLYNALQICLEKQESIEIFFSLKKYFDLINDNQSNLKLAEMVCQRLENYPPAFIEGELGYQVAWAMARLGNCQLNAKQYQQARISYEKTLEICDSLKTEEERQKQLWKAVSYHQLGMVAQDLREFEEARRNYQQALEINIEYGDRYACASTYHQLGWVAQDLREFEEARRNYQLALEINIEYGDRYACASTYHQLGIVAQDLREFEEARRNYQLALEISIEYGDHYACASTYHCLGMVAQDLRKFEEARRNYQLALEISLEYGDRYGCASTYQGLGIVAQDLREFEEARRNYQLALEISIEYGDRYGCASTYQGLGSVAEDLEELEEAKANYLQALQIWAEFNDEYNLATYSLPSIADLYQATQDESLLQAVAEILGVTVEEVRERLRE</sequence>
<dbReference type="InterPro" id="IPR011990">
    <property type="entry name" value="TPR-like_helical_dom_sf"/>
</dbReference>
<dbReference type="PANTHER" id="PTHR10098">
    <property type="entry name" value="RAPSYN-RELATED"/>
    <property type="match status" value="1"/>
</dbReference>
<dbReference type="RefSeq" id="WP_016873151.1">
    <property type="nucleotide sequence ID" value="NZ_AJLN01000037.1"/>
</dbReference>
<evidence type="ECO:0000259" key="3">
    <source>
        <dbReference type="Pfam" id="PF12770"/>
    </source>
</evidence>